<keyword evidence="2" id="KW-1185">Reference proteome</keyword>
<dbReference type="Proteomes" id="UP000663722">
    <property type="component" value="Chromosome"/>
</dbReference>
<dbReference type="AlphaFoldDB" id="A0A975BFU3"/>
<name>A0A975BFU3_9BACT</name>
<gene>
    <name evidence="1" type="ORF">dnm_009680</name>
</gene>
<protein>
    <submittedName>
        <fullName evidence="1">Uncharacterized protein</fullName>
    </submittedName>
</protein>
<proteinExistence type="predicted"/>
<sequence length="127" mass="15627">MRIHFEKPGFSSENIFMTKSEKPGFFTVRIHFEKPGFSSENIFMSLRQIMFWDFRPYLRLVILQVRQRQHIMRKENFMEARNLSANLLKTRPCLSEQNILTFQYRMLQERPQFLEQEKWKRFPKNGF</sequence>
<evidence type="ECO:0000313" key="1">
    <source>
        <dbReference type="EMBL" id="QTA84964.1"/>
    </source>
</evidence>
<dbReference type="KEGG" id="dmm:dnm_009680"/>
<dbReference type="EMBL" id="CP061800">
    <property type="protein sequence ID" value="QTA84964.1"/>
    <property type="molecule type" value="Genomic_DNA"/>
</dbReference>
<organism evidence="1 2">
    <name type="scientific">Desulfonema magnum</name>
    <dbReference type="NCBI Taxonomy" id="45655"/>
    <lineage>
        <taxon>Bacteria</taxon>
        <taxon>Pseudomonadati</taxon>
        <taxon>Thermodesulfobacteriota</taxon>
        <taxon>Desulfobacteria</taxon>
        <taxon>Desulfobacterales</taxon>
        <taxon>Desulfococcaceae</taxon>
        <taxon>Desulfonema</taxon>
    </lineage>
</organism>
<evidence type="ECO:0000313" key="2">
    <source>
        <dbReference type="Proteomes" id="UP000663722"/>
    </source>
</evidence>
<reference evidence="1" key="1">
    <citation type="journal article" date="2021" name="Microb. Physiol.">
        <title>Proteogenomic Insights into the Physiology of Marine, Sulfate-Reducing, Filamentous Desulfonema limicola and Desulfonema magnum.</title>
        <authorList>
            <person name="Schnaars V."/>
            <person name="Wohlbrand L."/>
            <person name="Scheve S."/>
            <person name="Hinrichs C."/>
            <person name="Reinhardt R."/>
            <person name="Rabus R."/>
        </authorList>
    </citation>
    <scope>NUCLEOTIDE SEQUENCE</scope>
    <source>
        <strain evidence="1">4be13</strain>
    </source>
</reference>
<accession>A0A975BFU3</accession>